<dbReference type="Proteomes" id="UP000321046">
    <property type="component" value="Unassembled WGS sequence"/>
</dbReference>
<feature type="domain" description="PilZ" evidence="1">
    <location>
        <begin position="22"/>
        <end position="124"/>
    </location>
</feature>
<organism evidence="2 3">
    <name type="scientific">Lujinxingia vulgaris</name>
    <dbReference type="NCBI Taxonomy" id="2600176"/>
    <lineage>
        <taxon>Bacteria</taxon>
        <taxon>Deltaproteobacteria</taxon>
        <taxon>Bradymonadales</taxon>
        <taxon>Lujinxingiaceae</taxon>
        <taxon>Lujinxingia</taxon>
    </lineage>
</organism>
<dbReference type="GO" id="GO:0035438">
    <property type="term" value="F:cyclic-di-GMP binding"/>
    <property type="evidence" value="ECO:0007669"/>
    <property type="project" value="InterPro"/>
</dbReference>
<evidence type="ECO:0000313" key="3">
    <source>
        <dbReference type="Proteomes" id="UP000321046"/>
    </source>
</evidence>
<gene>
    <name evidence="2" type="ORF">FRC96_10220</name>
</gene>
<dbReference type="InterPro" id="IPR009875">
    <property type="entry name" value="PilZ_domain"/>
</dbReference>
<dbReference type="OrthoDB" id="5508144at2"/>
<comment type="caution">
    <text evidence="2">The sequence shown here is derived from an EMBL/GenBank/DDBJ whole genome shotgun (WGS) entry which is preliminary data.</text>
</comment>
<proteinExistence type="predicted"/>
<dbReference type="RefSeq" id="WP_146974395.1">
    <property type="nucleotide sequence ID" value="NZ_VOSL01000044.1"/>
</dbReference>
<evidence type="ECO:0000313" key="2">
    <source>
        <dbReference type="EMBL" id="TXD36445.1"/>
    </source>
</evidence>
<accession>A0A5C6XB65</accession>
<dbReference type="AlphaFoldDB" id="A0A5C6XB65"/>
<reference evidence="2 3" key="1">
    <citation type="submission" date="2019-08" db="EMBL/GenBank/DDBJ databases">
        <title>Bradymonadales sp. TMQ2.</title>
        <authorList>
            <person name="Liang Q."/>
        </authorList>
    </citation>
    <scope>NUCLEOTIDE SEQUENCE [LARGE SCALE GENOMIC DNA]</scope>
    <source>
        <strain evidence="2 3">TMQ2</strain>
    </source>
</reference>
<evidence type="ECO:0000259" key="1">
    <source>
        <dbReference type="Pfam" id="PF07238"/>
    </source>
</evidence>
<sequence length="135" mass="15167">MNRISGTIRRQPSFRPSFAGVRRHPRCELQTRVFVQDADGWEIPLESLDFCPTGMFVRSNFLFEPGQVHTLIFEGPGGESTYAVRARVVRSETGAEFGDRLPADFVPGMAYEFVDVAPRVRQRLFGLAAMCGVRV</sequence>
<protein>
    <submittedName>
        <fullName evidence="2">PilZ domain-containing protein</fullName>
    </submittedName>
</protein>
<dbReference type="Pfam" id="PF07238">
    <property type="entry name" value="PilZ"/>
    <property type="match status" value="1"/>
</dbReference>
<dbReference type="Gene3D" id="2.40.10.220">
    <property type="entry name" value="predicted glycosyltransferase like domains"/>
    <property type="match status" value="1"/>
</dbReference>
<name>A0A5C6XB65_9DELT</name>
<dbReference type="EMBL" id="VOSL01000044">
    <property type="protein sequence ID" value="TXD36445.1"/>
    <property type="molecule type" value="Genomic_DNA"/>
</dbReference>